<evidence type="ECO:0000256" key="3">
    <source>
        <dbReference type="ARBA" id="ARBA00023125"/>
    </source>
</evidence>
<proteinExistence type="inferred from homology"/>
<feature type="non-terminal residue" evidence="5">
    <location>
        <position position="1"/>
    </location>
</feature>
<dbReference type="Gene3D" id="3.90.220.20">
    <property type="entry name" value="DNA methylase specificity domains"/>
    <property type="match status" value="1"/>
</dbReference>
<feature type="domain" description="Type I restriction modification DNA specificity" evidence="4">
    <location>
        <begin position="15"/>
        <end position="138"/>
    </location>
</feature>
<dbReference type="AlphaFoldDB" id="X1RCB9"/>
<reference evidence="5" key="1">
    <citation type="journal article" date="2014" name="Front. Microbiol.">
        <title>High frequency of phylogenetically diverse reductive dehalogenase-homologous genes in deep subseafloor sedimentary metagenomes.</title>
        <authorList>
            <person name="Kawai M."/>
            <person name="Futagami T."/>
            <person name="Toyoda A."/>
            <person name="Takaki Y."/>
            <person name="Nishi S."/>
            <person name="Hori S."/>
            <person name="Arai W."/>
            <person name="Tsubouchi T."/>
            <person name="Morono Y."/>
            <person name="Uchiyama I."/>
            <person name="Ito T."/>
            <person name="Fujiyama A."/>
            <person name="Inagaki F."/>
            <person name="Takami H."/>
        </authorList>
    </citation>
    <scope>NUCLEOTIDE SEQUENCE</scope>
    <source>
        <strain evidence="5">Expedition CK06-06</strain>
    </source>
</reference>
<name>X1RCB9_9ZZZZ</name>
<dbReference type="InterPro" id="IPR000055">
    <property type="entry name" value="Restrct_endonuc_typeI_TRD"/>
</dbReference>
<evidence type="ECO:0000313" key="5">
    <source>
        <dbReference type="EMBL" id="GAI78213.1"/>
    </source>
</evidence>
<sequence length="214" mass="24486">RGQNLQVSQIGHSIYTELYKSNFYKLVRPTDLTNYGTISKYEYLGNPNKLQTINKGDILFSAEGTIGKFYVFTDVNDRTITNIHGIIIFREDGGNEVDSLFLGLFLGYLRKVGTLDYLSVGGQGGSLAQKYWKHIRIPNFRQPKKELLVSLYHRPADYNATKLNLLEFDSEDSRVTMESGIAQLDYQLHKIKETLVSALWNIAQDDEVEINFNF</sequence>
<protein>
    <recommendedName>
        <fullName evidence="4">Type I restriction modification DNA specificity domain-containing protein</fullName>
    </recommendedName>
</protein>
<dbReference type="SUPFAM" id="SSF116734">
    <property type="entry name" value="DNA methylase specificity domain"/>
    <property type="match status" value="1"/>
</dbReference>
<gene>
    <name evidence="5" type="ORF">S12H4_22731</name>
</gene>
<keyword evidence="3" id="KW-0238">DNA-binding</keyword>
<dbReference type="EMBL" id="BARW01011912">
    <property type="protein sequence ID" value="GAI78213.1"/>
    <property type="molecule type" value="Genomic_DNA"/>
</dbReference>
<evidence type="ECO:0000256" key="1">
    <source>
        <dbReference type="ARBA" id="ARBA00010923"/>
    </source>
</evidence>
<dbReference type="Pfam" id="PF01420">
    <property type="entry name" value="Methylase_S"/>
    <property type="match status" value="1"/>
</dbReference>
<dbReference type="GO" id="GO:0009307">
    <property type="term" value="P:DNA restriction-modification system"/>
    <property type="evidence" value="ECO:0007669"/>
    <property type="project" value="UniProtKB-KW"/>
</dbReference>
<dbReference type="InterPro" id="IPR044946">
    <property type="entry name" value="Restrct_endonuc_typeI_TRD_sf"/>
</dbReference>
<accession>X1RCB9</accession>
<dbReference type="GO" id="GO:0003677">
    <property type="term" value="F:DNA binding"/>
    <property type="evidence" value="ECO:0007669"/>
    <property type="project" value="UniProtKB-KW"/>
</dbReference>
<comment type="caution">
    <text evidence="5">The sequence shown here is derived from an EMBL/GenBank/DDBJ whole genome shotgun (WGS) entry which is preliminary data.</text>
</comment>
<organism evidence="5">
    <name type="scientific">marine sediment metagenome</name>
    <dbReference type="NCBI Taxonomy" id="412755"/>
    <lineage>
        <taxon>unclassified sequences</taxon>
        <taxon>metagenomes</taxon>
        <taxon>ecological metagenomes</taxon>
    </lineage>
</organism>
<keyword evidence="2" id="KW-0680">Restriction system</keyword>
<evidence type="ECO:0000256" key="2">
    <source>
        <dbReference type="ARBA" id="ARBA00022747"/>
    </source>
</evidence>
<evidence type="ECO:0000259" key="4">
    <source>
        <dbReference type="Pfam" id="PF01420"/>
    </source>
</evidence>
<comment type="similarity">
    <text evidence="1">Belongs to the type-I restriction system S methylase family.</text>
</comment>